<keyword evidence="2 3" id="KW-0067">ATP-binding</keyword>
<evidence type="ECO:0000256" key="2">
    <source>
        <dbReference type="ARBA" id="ARBA00022840"/>
    </source>
</evidence>
<dbReference type="Proteomes" id="UP000515152">
    <property type="component" value="Chromosome 4"/>
</dbReference>
<evidence type="ECO:0000256" key="1">
    <source>
        <dbReference type="ARBA" id="ARBA00022741"/>
    </source>
</evidence>
<feature type="region of interest" description="Disordered" evidence="4">
    <location>
        <begin position="503"/>
        <end position="538"/>
    </location>
</feature>
<evidence type="ECO:0000313" key="7">
    <source>
        <dbReference type="RefSeq" id="XP_031422039.1"/>
    </source>
</evidence>
<keyword evidence="7" id="KW-0808">Transferase</keyword>
<dbReference type="Pfam" id="PF00069">
    <property type="entry name" value="Pkinase"/>
    <property type="match status" value="1"/>
</dbReference>
<dbReference type="KEGG" id="char:105899000"/>
<keyword evidence="7" id="KW-0418">Kinase</keyword>
<dbReference type="CTD" id="3654"/>
<evidence type="ECO:0000256" key="4">
    <source>
        <dbReference type="SAM" id="MobiDB-lite"/>
    </source>
</evidence>
<keyword evidence="6" id="KW-1185">Reference proteome</keyword>
<feature type="region of interest" description="Disordered" evidence="4">
    <location>
        <begin position="572"/>
        <end position="599"/>
    </location>
</feature>
<protein>
    <submittedName>
        <fullName evidence="7">Interleukin-1 receptor-associated kinase 1 isoform X1</fullName>
    </submittedName>
</protein>
<gene>
    <name evidence="7" type="primary">irak1</name>
</gene>
<evidence type="ECO:0000313" key="6">
    <source>
        <dbReference type="Proteomes" id="UP000515152"/>
    </source>
</evidence>
<evidence type="ECO:0000259" key="5">
    <source>
        <dbReference type="PROSITE" id="PS50011"/>
    </source>
</evidence>
<evidence type="ECO:0000256" key="3">
    <source>
        <dbReference type="PROSITE-ProRule" id="PRU10141"/>
    </source>
</evidence>
<dbReference type="PANTHER" id="PTHR27001">
    <property type="entry name" value="OS01G0253100 PROTEIN"/>
    <property type="match status" value="1"/>
</dbReference>
<dbReference type="GeneID" id="105899000"/>
<dbReference type="AlphaFoldDB" id="A0A6P8F9S9"/>
<dbReference type="PROSITE" id="PS00108">
    <property type="entry name" value="PROTEIN_KINASE_ST"/>
    <property type="match status" value="1"/>
</dbReference>
<dbReference type="InterPro" id="IPR011009">
    <property type="entry name" value="Kinase-like_dom_sf"/>
</dbReference>
<feature type="compositionally biased region" description="Low complexity" evidence="4">
    <location>
        <begin position="516"/>
        <end position="534"/>
    </location>
</feature>
<dbReference type="OrthoDB" id="4062651at2759"/>
<feature type="binding site" evidence="3">
    <location>
        <position position="144"/>
    </location>
    <ligand>
        <name>ATP</name>
        <dbReference type="ChEBI" id="CHEBI:30616"/>
    </ligand>
</feature>
<feature type="domain" description="Protein kinase" evidence="5">
    <location>
        <begin position="116"/>
        <end position="422"/>
    </location>
</feature>
<dbReference type="InterPro" id="IPR017441">
    <property type="entry name" value="Protein_kinase_ATP_BS"/>
</dbReference>
<feature type="compositionally biased region" description="Pro residues" evidence="4">
    <location>
        <begin position="19"/>
        <end position="29"/>
    </location>
</feature>
<sequence>MYRARDIILNWMHAHSPPSEQPPYLPPSQPSHSLPPSAWFHPIKDHTKPGSGFKHLPLPGPPPAELVSEEGREHSTVPEAPSSQPASLQSEDLYNSLSSCAMCWSFEEIQRGTKNFSLARQIGEGGFGIVYRATMRNTDYAVKKLKEDSQLDWTLVKQSFKTEVEKLSLYRHPNILDFAGYTIGVGAHCLLYQFMPNGSLEDRLHCQNTAALSWSQRVSVLLGAAKALQFLHSCSPMVIHGDVKSSNILLGEHLEPKLGDFGLARLCQTPSRAAGKTTTVAHTKTVRGTLAYLPDEYLKDGQLGVEIDVYSFGVVLLEVLTGRRALGVTGQSKTVYLKDLVADFECDGQGTRTGKHSQTESILGAAQHICRDHLDSKVMTAGKPAPSGSLEIAQLACQCLHRRKKKRPLMAEVFKTLQDRYTAQTYSCRSTTNMSSVLPQPLPPKTPAWTDASVEALRSEFTKLGPQEDTYCCTQHVHVPSLSSMLASSGLQKVDRDKETLGMNSSQRFPCESDESQGFSQYLSSSDSSSVSKSNTPGTVWSQGDGDYSSWAVLSQTSSAAGLSSQRIVDNAAKQHSDFADGEESTQSQEPVESEEFEY</sequence>
<dbReference type="GO" id="GO:0005886">
    <property type="term" value="C:plasma membrane"/>
    <property type="evidence" value="ECO:0007669"/>
    <property type="project" value="TreeGrafter"/>
</dbReference>
<reference evidence="7" key="1">
    <citation type="submission" date="2025-08" db="UniProtKB">
        <authorList>
            <consortium name="RefSeq"/>
        </authorList>
    </citation>
    <scope>IDENTIFICATION</scope>
</reference>
<dbReference type="Gene3D" id="1.10.510.10">
    <property type="entry name" value="Transferase(Phosphotransferase) domain 1"/>
    <property type="match status" value="1"/>
</dbReference>
<feature type="region of interest" description="Disordered" evidence="4">
    <location>
        <begin position="16"/>
        <end position="88"/>
    </location>
</feature>
<proteinExistence type="predicted"/>
<dbReference type="PANTHER" id="PTHR27001:SF939">
    <property type="entry name" value="INTERLEUKIN 1 RECEPTOR ASSOCIATED KINASE 1"/>
    <property type="match status" value="1"/>
</dbReference>
<name>A0A6P8F9S9_CLUHA</name>
<dbReference type="GO" id="GO:0005524">
    <property type="term" value="F:ATP binding"/>
    <property type="evidence" value="ECO:0007669"/>
    <property type="project" value="UniProtKB-UniRule"/>
</dbReference>
<dbReference type="InterPro" id="IPR000719">
    <property type="entry name" value="Prot_kinase_dom"/>
</dbReference>
<accession>A0A6P8F9S9</accession>
<dbReference type="SMART" id="SM00220">
    <property type="entry name" value="S_TKc"/>
    <property type="match status" value="1"/>
</dbReference>
<organism evidence="6 7">
    <name type="scientific">Clupea harengus</name>
    <name type="common">Atlantic herring</name>
    <dbReference type="NCBI Taxonomy" id="7950"/>
    <lineage>
        <taxon>Eukaryota</taxon>
        <taxon>Metazoa</taxon>
        <taxon>Chordata</taxon>
        <taxon>Craniata</taxon>
        <taxon>Vertebrata</taxon>
        <taxon>Euteleostomi</taxon>
        <taxon>Actinopterygii</taxon>
        <taxon>Neopterygii</taxon>
        <taxon>Teleostei</taxon>
        <taxon>Clupei</taxon>
        <taxon>Clupeiformes</taxon>
        <taxon>Clupeoidei</taxon>
        <taxon>Clupeidae</taxon>
        <taxon>Clupea</taxon>
    </lineage>
</organism>
<keyword evidence="7" id="KW-0675">Receptor</keyword>
<dbReference type="Gene3D" id="3.30.200.20">
    <property type="entry name" value="Phosphorylase Kinase, domain 1"/>
    <property type="match status" value="1"/>
</dbReference>
<dbReference type="GO" id="GO:0004672">
    <property type="term" value="F:protein kinase activity"/>
    <property type="evidence" value="ECO:0007669"/>
    <property type="project" value="InterPro"/>
</dbReference>
<keyword evidence="1 3" id="KW-0547">Nucleotide-binding</keyword>
<dbReference type="InterPro" id="IPR008271">
    <property type="entry name" value="Ser/Thr_kinase_AS"/>
</dbReference>
<dbReference type="PROSITE" id="PS50011">
    <property type="entry name" value="PROTEIN_KINASE_DOM"/>
    <property type="match status" value="1"/>
</dbReference>
<dbReference type="SUPFAM" id="SSF56112">
    <property type="entry name" value="Protein kinase-like (PK-like)"/>
    <property type="match status" value="1"/>
</dbReference>
<dbReference type="RefSeq" id="XP_031422039.1">
    <property type="nucleotide sequence ID" value="XM_031566179.2"/>
</dbReference>
<dbReference type="PROSITE" id="PS00107">
    <property type="entry name" value="PROTEIN_KINASE_ATP"/>
    <property type="match status" value="1"/>
</dbReference>